<sequence>MKVALSLVFILSTSAFAQVAELKLDELRVKKDFGGETVYTNATLTKVDPDGLRFVHDSGTVKVPFEKLPTEIQQRFAFDSEAAAKHRKEMAAAAMKEEEEVKRIRQAENDRIQANKDHQAKLAKSVTMLVRVISVDKKGVIAEQMGPGRPVASSMAAVGGGGGVGSGGLAPSGPPMYLFGNLPVGLFDDAMFRVQATPDGTFSYTTVLGSKSTVKSFEVLNYEGQKKNRTP</sequence>
<evidence type="ECO:0000256" key="2">
    <source>
        <dbReference type="SAM" id="SignalP"/>
    </source>
</evidence>
<organism evidence="3 4">
    <name type="scientific">Phragmitibacter flavus</name>
    <dbReference type="NCBI Taxonomy" id="2576071"/>
    <lineage>
        <taxon>Bacteria</taxon>
        <taxon>Pseudomonadati</taxon>
        <taxon>Verrucomicrobiota</taxon>
        <taxon>Verrucomicrobiia</taxon>
        <taxon>Verrucomicrobiales</taxon>
        <taxon>Verrucomicrobiaceae</taxon>
        <taxon>Phragmitibacter</taxon>
    </lineage>
</organism>
<accession>A0A5R8K9Z2</accession>
<evidence type="ECO:0000313" key="3">
    <source>
        <dbReference type="EMBL" id="TLD68725.1"/>
    </source>
</evidence>
<evidence type="ECO:0000313" key="4">
    <source>
        <dbReference type="Proteomes" id="UP000306196"/>
    </source>
</evidence>
<dbReference type="OrthoDB" id="184904at2"/>
<feature type="signal peptide" evidence="2">
    <location>
        <begin position="1"/>
        <end position="17"/>
    </location>
</feature>
<protein>
    <recommendedName>
        <fullName evidence="5">DUF4412 domain-containing protein</fullName>
    </recommendedName>
</protein>
<feature type="coiled-coil region" evidence="1">
    <location>
        <begin position="87"/>
        <end position="117"/>
    </location>
</feature>
<keyword evidence="2" id="KW-0732">Signal</keyword>
<name>A0A5R8K9Z2_9BACT</name>
<dbReference type="AlphaFoldDB" id="A0A5R8K9Z2"/>
<keyword evidence="1" id="KW-0175">Coiled coil</keyword>
<dbReference type="EMBL" id="VAUV01000020">
    <property type="protein sequence ID" value="TLD68725.1"/>
    <property type="molecule type" value="Genomic_DNA"/>
</dbReference>
<dbReference type="RefSeq" id="WP_138088336.1">
    <property type="nucleotide sequence ID" value="NZ_VAUV01000020.1"/>
</dbReference>
<evidence type="ECO:0000256" key="1">
    <source>
        <dbReference type="SAM" id="Coils"/>
    </source>
</evidence>
<comment type="caution">
    <text evidence="3">The sequence shown here is derived from an EMBL/GenBank/DDBJ whole genome shotgun (WGS) entry which is preliminary data.</text>
</comment>
<feature type="chain" id="PRO_5024448316" description="DUF4412 domain-containing protein" evidence="2">
    <location>
        <begin position="18"/>
        <end position="231"/>
    </location>
</feature>
<reference evidence="3 4" key="1">
    <citation type="submission" date="2019-05" db="EMBL/GenBank/DDBJ databases">
        <title>Verrucobacter flavum gen. nov., sp. nov. a new member of the family Verrucomicrobiaceae.</title>
        <authorList>
            <person name="Szuroczki S."/>
            <person name="Abbaszade G."/>
            <person name="Szabo A."/>
            <person name="Felfoldi T."/>
            <person name="Schumann P."/>
            <person name="Boka K."/>
            <person name="Keki Z."/>
            <person name="Toumi M."/>
            <person name="Toth E."/>
        </authorList>
    </citation>
    <scope>NUCLEOTIDE SEQUENCE [LARGE SCALE GENOMIC DNA]</scope>
    <source>
        <strain evidence="3 4">MG-N-17</strain>
    </source>
</reference>
<gene>
    <name evidence="3" type="ORF">FEM03_21320</name>
</gene>
<proteinExistence type="predicted"/>
<dbReference type="Proteomes" id="UP000306196">
    <property type="component" value="Unassembled WGS sequence"/>
</dbReference>
<keyword evidence="4" id="KW-1185">Reference proteome</keyword>
<evidence type="ECO:0008006" key="5">
    <source>
        <dbReference type="Google" id="ProtNLM"/>
    </source>
</evidence>